<keyword evidence="2 7" id="KW-0812">Transmembrane</keyword>
<sequence length="399" mass="44322">MADADPPQATPGSADDYRGDQFLAFLIVMTVITTASIILRFVSRGLGKTGNRFWWDDWTALFAVPFIYAQLGLSFAMLNYGLGYHMWVVMDKLPTFMKLLFSVYFVYDVALFVTKESALLFFSRIFPKRNNSAWWNWALWITHGINAAWLIGIIFGTIFMCDPVEKGWNPMIPGTCGENSALWLGSAVPSVVIDLLILLLPLPKIWGLQLSTARKTGVTLVFVLGYCVIIVSLGRLITLLTNIDGLNTDVTYEIVPVSMWVSAEAPVTLLCICLPAMLPLGKHIVKTYFSRWISQVTSFVSTKGPNTRGGTLRSKTGNFTSTTAPGSYDMHMRTGKSSRSTFGGPGDRDSVNSDRSNRGILPMREHTACALGEPGVFREDMPSRAIRVDNEIVVDRRYP</sequence>
<dbReference type="InterPro" id="IPR049326">
    <property type="entry name" value="Rhodopsin_dom_fungi"/>
</dbReference>
<evidence type="ECO:0000256" key="6">
    <source>
        <dbReference type="SAM" id="MobiDB-lite"/>
    </source>
</evidence>
<feature type="domain" description="Rhodopsin" evidence="8">
    <location>
        <begin position="39"/>
        <end position="280"/>
    </location>
</feature>
<dbReference type="Pfam" id="PF20684">
    <property type="entry name" value="Fung_rhodopsin"/>
    <property type="match status" value="1"/>
</dbReference>
<gene>
    <name evidence="9" type="ORF">SODALDRAFT_330954</name>
</gene>
<evidence type="ECO:0000256" key="7">
    <source>
        <dbReference type="SAM" id="Phobius"/>
    </source>
</evidence>
<dbReference type="OrthoDB" id="5329176at2759"/>
<feature type="transmembrane region" description="Helical" evidence="7">
    <location>
        <begin position="60"/>
        <end position="81"/>
    </location>
</feature>
<keyword evidence="3 7" id="KW-1133">Transmembrane helix</keyword>
<evidence type="ECO:0000313" key="9">
    <source>
        <dbReference type="EMBL" id="ROT41233.1"/>
    </source>
</evidence>
<keyword evidence="10" id="KW-1185">Reference proteome</keyword>
<name>A0A3N2Q385_SODAK</name>
<comment type="similarity">
    <text evidence="5">Belongs to the SAT4 family.</text>
</comment>
<dbReference type="EMBL" id="ML119052">
    <property type="protein sequence ID" value="ROT41233.1"/>
    <property type="molecule type" value="Genomic_DNA"/>
</dbReference>
<dbReference type="PANTHER" id="PTHR33048">
    <property type="entry name" value="PTH11-LIKE INTEGRAL MEMBRANE PROTEIN (AFU_ORTHOLOGUE AFUA_5G11245)"/>
    <property type="match status" value="1"/>
</dbReference>
<evidence type="ECO:0000256" key="5">
    <source>
        <dbReference type="ARBA" id="ARBA00038359"/>
    </source>
</evidence>
<evidence type="ECO:0000256" key="3">
    <source>
        <dbReference type="ARBA" id="ARBA00022989"/>
    </source>
</evidence>
<dbReference type="Proteomes" id="UP000272025">
    <property type="component" value="Unassembled WGS sequence"/>
</dbReference>
<feature type="compositionally biased region" description="Polar residues" evidence="6">
    <location>
        <begin position="304"/>
        <end position="325"/>
    </location>
</feature>
<keyword evidence="4 7" id="KW-0472">Membrane</keyword>
<feature type="transmembrane region" description="Helical" evidence="7">
    <location>
        <begin position="134"/>
        <end position="160"/>
    </location>
</feature>
<evidence type="ECO:0000256" key="1">
    <source>
        <dbReference type="ARBA" id="ARBA00004141"/>
    </source>
</evidence>
<feature type="transmembrane region" description="Helical" evidence="7">
    <location>
        <begin position="180"/>
        <end position="200"/>
    </location>
</feature>
<feature type="region of interest" description="Disordered" evidence="6">
    <location>
        <begin position="304"/>
        <end position="358"/>
    </location>
</feature>
<dbReference type="InterPro" id="IPR052337">
    <property type="entry name" value="SAT4-like"/>
</dbReference>
<proteinExistence type="inferred from homology"/>
<feature type="transmembrane region" description="Helical" evidence="7">
    <location>
        <begin position="101"/>
        <end position="122"/>
    </location>
</feature>
<evidence type="ECO:0000259" key="8">
    <source>
        <dbReference type="Pfam" id="PF20684"/>
    </source>
</evidence>
<evidence type="ECO:0000256" key="2">
    <source>
        <dbReference type="ARBA" id="ARBA00022692"/>
    </source>
</evidence>
<evidence type="ECO:0000313" key="10">
    <source>
        <dbReference type="Proteomes" id="UP000272025"/>
    </source>
</evidence>
<organism evidence="9 10">
    <name type="scientific">Sodiomyces alkalinus (strain CBS 110278 / VKM F-3762 / F11)</name>
    <name type="common">Alkaliphilic filamentous fungus</name>
    <dbReference type="NCBI Taxonomy" id="1314773"/>
    <lineage>
        <taxon>Eukaryota</taxon>
        <taxon>Fungi</taxon>
        <taxon>Dikarya</taxon>
        <taxon>Ascomycota</taxon>
        <taxon>Pezizomycotina</taxon>
        <taxon>Sordariomycetes</taxon>
        <taxon>Hypocreomycetidae</taxon>
        <taxon>Glomerellales</taxon>
        <taxon>Plectosphaerellaceae</taxon>
        <taxon>Sodiomyces</taxon>
    </lineage>
</organism>
<dbReference type="AlphaFoldDB" id="A0A3N2Q385"/>
<dbReference type="GeneID" id="39579813"/>
<feature type="transmembrane region" description="Helical" evidence="7">
    <location>
        <begin position="22"/>
        <end position="39"/>
    </location>
</feature>
<protein>
    <recommendedName>
        <fullName evidence="8">Rhodopsin domain-containing protein</fullName>
    </recommendedName>
</protein>
<dbReference type="PANTHER" id="PTHR33048:SF47">
    <property type="entry name" value="INTEGRAL MEMBRANE PROTEIN-RELATED"/>
    <property type="match status" value="1"/>
</dbReference>
<accession>A0A3N2Q385</accession>
<dbReference type="GO" id="GO:0016020">
    <property type="term" value="C:membrane"/>
    <property type="evidence" value="ECO:0007669"/>
    <property type="project" value="UniProtKB-SubCell"/>
</dbReference>
<reference evidence="9 10" key="1">
    <citation type="journal article" date="2018" name="Mol. Ecol.">
        <title>The obligate alkalophilic soda-lake fungus Sodiomyces alkalinus has shifted to a protein diet.</title>
        <authorList>
            <person name="Grum-Grzhimaylo A.A."/>
            <person name="Falkoski D.L."/>
            <person name="van den Heuvel J."/>
            <person name="Valero-Jimenez C.A."/>
            <person name="Min B."/>
            <person name="Choi I.G."/>
            <person name="Lipzen A."/>
            <person name="Daum C.G."/>
            <person name="Aanen D.K."/>
            <person name="Tsang A."/>
            <person name="Henrissat B."/>
            <person name="Bilanenko E.N."/>
            <person name="de Vries R.P."/>
            <person name="van Kan J.A.L."/>
            <person name="Grigoriev I.V."/>
            <person name="Debets A.J.M."/>
        </authorList>
    </citation>
    <scope>NUCLEOTIDE SEQUENCE [LARGE SCALE GENOMIC DNA]</scope>
    <source>
        <strain evidence="9 10">F11</strain>
    </source>
</reference>
<evidence type="ECO:0000256" key="4">
    <source>
        <dbReference type="ARBA" id="ARBA00023136"/>
    </source>
</evidence>
<feature type="compositionally biased region" description="Basic and acidic residues" evidence="6">
    <location>
        <begin position="346"/>
        <end position="358"/>
    </location>
</feature>
<feature type="transmembrane region" description="Helical" evidence="7">
    <location>
        <begin position="220"/>
        <end position="240"/>
    </location>
</feature>
<comment type="subcellular location">
    <subcellularLocation>
        <location evidence="1">Membrane</location>
        <topology evidence="1">Multi-pass membrane protein</topology>
    </subcellularLocation>
</comment>
<dbReference type="RefSeq" id="XP_028469039.1">
    <property type="nucleotide sequence ID" value="XM_028611335.1"/>
</dbReference>